<evidence type="ECO:0000256" key="1">
    <source>
        <dbReference type="SAM" id="Coils"/>
    </source>
</evidence>
<dbReference type="Proteomes" id="UP000794436">
    <property type="component" value="Unassembled WGS sequence"/>
</dbReference>
<accession>A0A8K1CDP3</accession>
<comment type="caution">
    <text evidence="3">The sequence shown here is derived from an EMBL/GenBank/DDBJ whole genome shotgun (WGS) entry which is preliminary data.</text>
</comment>
<evidence type="ECO:0000313" key="4">
    <source>
        <dbReference type="Proteomes" id="UP000794436"/>
    </source>
</evidence>
<evidence type="ECO:0000256" key="2">
    <source>
        <dbReference type="SAM" id="MobiDB-lite"/>
    </source>
</evidence>
<reference evidence="3" key="1">
    <citation type="submission" date="2019-03" db="EMBL/GenBank/DDBJ databases">
        <title>Long read genome sequence of the mycoparasitic Pythium oligandrum ATCC 38472 isolated from sugarbeet rhizosphere.</title>
        <authorList>
            <person name="Gaulin E."/>
        </authorList>
    </citation>
    <scope>NUCLEOTIDE SEQUENCE</scope>
    <source>
        <strain evidence="3">ATCC 38472_TT</strain>
    </source>
</reference>
<feature type="compositionally biased region" description="Polar residues" evidence="2">
    <location>
        <begin position="18"/>
        <end position="29"/>
    </location>
</feature>
<feature type="coiled-coil region" evidence="1">
    <location>
        <begin position="310"/>
        <end position="337"/>
    </location>
</feature>
<name>A0A8K1CDP3_PYTOL</name>
<sequence length="568" mass="64225">MTASSDDHPPAEPAATPDASNSRVTNTASAFAPRKPSRIQPGKVKRKRNRKGWGPFQSVLKERSVDFNLTLDVQNLQQEIQQMTTMRDLLDTRVMMLRHSPSGSLMQIIDFLYSVVDSDIDFGNGLGGIDVMIEQIRRYSLFLRFIRMQMDAYDIVVTEDSVVIKAMGTLRFQILRETVAGLFPHVMGNECLVACLVGAEVEPAASLTFYFNKDDKIERYETDLDFVAIFTEVLPDPESVAMLLGKALIGGNNMFGVNEDGVMHDIHLISEEPEVESAIHDRQQGQPSGQVVSSGYSAHGYDQTPTEEVVYLLEKQAARLRHEVTTLQQRSQQLEAVIEHGGSWRRPLEVSKNTVATDAPFFYDVSDEYIRLFARGWNASSLTARLQEFLHTYTSPSVLYGQVRGRMHLETKWKTLMTAFDFIGCSVFEPPQLFGDEAQAMVRASVVYDLIIRDHTFDRVFPHVLAYPQLADDMVNRPISCVSLVEFWWDDLRERWVTRIVEDMDWDQAFQPLVLDDRTRAFVLSSALLEPEGVVSPRVKESRLLISSLVSNDADEQEYAAPGHVVML</sequence>
<organism evidence="3 4">
    <name type="scientific">Pythium oligandrum</name>
    <name type="common">Mycoparasitic fungus</name>
    <dbReference type="NCBI Taxonomy" id="41045"/>
    <lineage>
        <taxon>Eukaryota</taxon>
        <taxon>Sar</taxon>
        <taxon>Stramenopiles</taxon>
        <taxon>Oomycota</taxon>
        <taxon>Peronosporomycetes</taxon>
        <taxon>Pythiales</taxon>
        <taxon>Pythiaceae</taxon>
        <taxon>Pythium</taxon>
    </lineage>
</organism>
<dbReference type="AlphaFoldDB" id="A0A8K1CDP3"/>
<evidence type="ECO:0000313" key="3">
    <source>
        <dbReference type="EMBL" id="TMW60890.1"/>
    </source>
</evidence>
<feature type="region of interest" description="Disordered" evidence="2">
    <location>
        <begin position="1"/>
        <end position="51"/>
    </location>
</feature>
<dbReference type="OrthoDB" id="103359at2759"/>
<keyword evidence="1" id="KW-0175">Coiled coil</keyword>
<dbReference type="EMBL" id="SPLM01000108">
    <property type="protein sequence ID" value="TMW60890.1"/>
    <property type="molecule type" value="Genomic_DNA"/>
</dbReference>
<keyword evidence="4" id="KW-1185">Reference proteome</keyword>
<proteinExistence type="predicted"/>
<protein>
    <submittedName>
        <fullName evidence="3">Uncharacterized protein</fullName>
    </submittedName>
</protein>
<gene>
    <name evidence="3" type="ORF">Poli38472_000932</name>
</gene>
<feature type="compositionally biased region" description="Basic and acidic residues" evidence="2">
    <location>
        <begin position="1"/>
        <end position="10"/>
    </location>
</feature>